<evidence type="ECO:0000313" key="2">
    <source>
        <dbReference type="EMBL" id="CAA9364786.1"/>
    </source>
</evidence>
<name>A0A6J4MP03_9BACT</name>
<sequence>MTQTATDARQLAEDLRASVRDFRDPNSTERERQAVLQWWDSLDFHVPNQFAAMLRAAELEAGQAPKPRKP</sequence>
<feature type="compositionally biased region" description="Basic and acidic residues" evidence="1">
    <location>
        <begin position="10"/>
        <end position="30"/>
    </location>
</feature>
<accession>A0A6J4MP03</accession>
<evidence type="ECO:0000256" key="1">
    <source>
        <dbReference type="SAM" id="MobiDB-lite"/>
    </source>
</evidence>
<protein>
    <submittedName>
        <fullName evidence="2">Uncharacterized protein</fullName>
    </submittedName>
</protein>
<proteinExistence type="predicted"/>
<gene>
    <name evidence="2" type="ORF">AVDCRST_MAG68-5077</name>
</gene>
<feature type="region of interest" description="Disordered" evidence="1">
    <location>
        <begin position="1"/>
        <end position="30"/>
    </location>
</feature>
<organism evidence="2">
    <name type="scientific">uncultured Gemmatimonadota bacterium</name>
    <dbReference type="NCBI Taxonomy" id="203437"/>
    <lineage>
        <taxon>Bacteria</taxon>
        <taxon>Pseudomonadati</taxon>
        <taxon>Gemmatimonadota</taxon>
        <taxon>environmental samples</taxon>
    </lineage>
</organism>
<dbReference type="AlphaFoldDB" id="A0A6J4MP03"/>
<reference evidence="2" key="1">
    <citation type="submission" date="2020-02" db="EMBL/GenBank/DDBJ databases">
        <authorList>
            <person name="Meier V. D."/>
        </authorList>
    </citation>
    <scope>NUCLEOTIDE SEQUENCE</scope>
    <source>
        <strain evidence="2">AVDCRST_MAG68</strain>
    </source>
</reference>
<dbReference type="EMBL" id="CADCTW010000217">
    <property type="protein sequence ID" value="CAA9364786.1"/>
    <property type="molecule type" value="Genomic_DNA"/>
</dbReference>